<feature type="compositionally biased region" description="Basic and acidic residues" evidence="1">
    <location>
        <begin position="24"/>
        <end position="40"/>
    </location>
</feature>
<feature type="compositionally biased region" description="Basic and acidic residues" evidence="1">
    <location>
        <begin position="1"/>
        <end position="17"/>
    </location>
</feature>
<evidence type="ECO:0000256" key="1">
    <source>
        <dbReference type="SAM" id="MobiDB-lite"/>
    </source>
</evidence>
<name>A0A428U2S2_9HYPO</name>
<proteinExistence type="predicted"/>
<comment type="caution">
    <text evidence="2">The sequence shown here is derived from an EMBL/GenBank/DDBJ whole genome shotgun (WGS) entry which is preliminary data.</text>
</comment>
<dbReference type="AlphaFoldDB" id="A0A428U2S2"/>
<evidence type="ECO:0000313" key="3">
    <source>
        <dbReference type="Proteomes" id="UP000288429"/>
    </source>
</evidence>
<keyword evidence="3" id="KW-1185">Reference proteome</keyword>
<accession>A0A428U2S2</accession>
<dbReference type="EMBL" id="NIZV01000104">
    <property type="protein sequence ID" value="RSM08562.1"/>
    <property type="molecule type" value="Genomic_DNA"/>
</dbReference>
<reference evidence="2 3" key="1">
    <citation type="submission" date="2017-06" db="EMBL/GenBank/DDBJ databases">
        <title>Cmopartive genomic analysis of Ambrosia Fusariam Clade fungi.</title>
        <authorList>
            <person name="Stajich J.E."/>
            <person name="Carrillo J."/>
            <person name="Kijimoto T."/>
            <person name="Eskalen A."/>
            <person name="O'Donnell K."/>
            <person name="Kasson M."/>
        </authorList>
    </citation>
    <scope>NUCLEOTIDE SEQUENCE [LARGE SCALE GENOMIC DNA]</scope>
    <source>
        <strain evidence="2 3">NRRL 20438</strain>
    </source>
</reference>
<feature type="region of interest" description="Disordered" evidence="1">
    <location>
        <begin position="1"/>
        <end position="44"/>
    </location>
</feature>
<organism evidence="2 3">
    <name type="scientific">Fusarium ambrosium</name>
    <dbReference type="NCBI Taxonomy" id="131363"/>
    <lineage>
        <taxon>Eukaryota</taxon>
        <taxon>Fungi</taxon>
        <taxon>Dikarya</taxon>
        <taxon>Ascomycota</taxon>
        <taxon>Pezizomycotina</taxon>
        <taxon>Sordariomycetes</taxon>
        <taxon>Hypocreomycetidae</taxon>
        <taxon>Hypocreales</taxon>
        <taxon>Nectriaceae</taxon>
        <taxon>Fusarium</taxon>
        <taxon>Fusarium solani species complex</taxon>
    </lineage>
</organism>
<sequence length="87" mass="9780">MRWSEPESEKQVVRRAGEAVQALEETRRATGADPKPERLGTRAKTGRWCETSFRRDNNGLELVPVTGNLANFNSVRECLGSFDSRLS</sequence>
<gene>
    <name evidence="2" type="ORF">CDV31_008104</name>
</gene>
<dbReference type="Proteomes" id="UP000288429">
    <property type="component" value="Unassembled WGS sequence"/>
</dbReference>
<evidence type="ECO:0000313" key="2">
    <source>
        <dbReference type="EMBL" id="RSM08562.1"/>
    </source>
</evidence>
<protein>
    <submittedName>
        <fullName evidence="2">Uncharacterized protein</fullName>
    </submittedName>
</protein>